<reference evidence="1" key="1">
    <citation type="journal article" date="2021" name="Proc. Natl. Acad. Sci. U.S.A.">
        <title>A Catalog of Tens of Thousands of Viruses from Human Metagenomes Reveals Hidden Associations with Chronic Diseases.</title>
        <authorList>
            <person name="Tisza M.J."/>
            <person name="Buck C.B."/>
        </authorList>
    </citation>
    <scope>NUCLEOTIDE SEQUENCE</scope>
    <source>
        <strain evidence="1">Ctyg07</strain>
    </source>
</reference>
<name>A0A8S5VCJ2_9CAUD</name>
<sequence>MEHIDIQRTSITRPTLEDSFTPLVAKGLTYQVGEALRRACYESYGGHRLPLVPEATLRGAVEQYQDLYIAALQALAGTFNAKPPKDNPVLARYTFSPTAGHGIAVTIGRMYKSSEVVSRRTRRLRECGLITTKGKSSSYEVNFLAANPYLAKAVLIGLRCAIDYCDVEAPWDFDDEYLVAAERAAQAKCAELGAELGVTFYPAYN</sequence>
<dbReference type="EMBL" id="BK016243">
    <property type="protein sequence ID" value="DAG04413.1"/>
    <property type="molecule type" value="Genomic_DNA"/>
</dbReference>
<organism evidence="1">
    <name type="scientific">Siphoviridae sp. ctyg07</name>
    <dbReference type="NCBI Taxonomy" id="2825747"/>
    <lineage>
        <taxon>Viruses</taxon>
        <taxon>Duplodnaviria</taxon>
        <taxon>Heunggongvirae</taxon>
        <taxon>Uroviricota</taxon>
        <taxon>Caudoviricetes</taxon>
    </lineage>
</organism>
<accession>A0A8S5VCJ2</accession>
<protein>
    <submittedName>
        <fullName evidence="1">Uncharacterized protein</fullName>
    </submittedName>
</protein>
<evidence type="ECO:0000313" key="1">
    <source>
        <dbReference type="EMBL" id="DAG04413.1"/>
    </source>
</evidence>
<proteinExistence type="predicted"/>